<reference evidence="2 3" key="1">
    <citation type="journal article" date="2013" name="Curr. Biol.">
        <title>The Genome of the Foraminiferan Reticulomyxa filosa.</title>
        <authorList>
            <person name="Glockner G."/>
            <person name="Hulsmann N."/>
            <person name="Schleicher M."/>
            <person name="Noegel A.A."/>
            <person name="Eichinger L."/>
            <person name="Gallinger C."/>
            <person name="Pawlowski J."/>
            <person name="Sierra R."/>
            <person name="Euteneuer U."/>
            <person name="Pillet L."/>
            <person name="Moustafa A."/>
            <person name="Platzer M."/>
            <person name="Groth M."/>
            <person name="Szafranski K."/>
            <person name="Schliwa M."/>
        </authorList>
    </citation>
    <scope>NUCLEOTIDE SEQUENCE [LARGE SCALE GENOMIC DNA]</scope>
</reference>
<protein>
    <submittedName>
        <fullName evidence="2">RnhA2</fullName>
    </submittedName>
</protein>
<dbReference type="InterPro" id="IPR012337">
    <property type="entry name" value="RNaseH-like_sf"/>
</dbReference>
<sequence>MQVAMMPQSNKSPFAIFNEPTSDEILVSLDNDCIVIFCDGSTYTNPDPSMSNWLELEYPITCIKTNIGSETEAMRLALEYVGNHYRFHFGRLIILTDCKFVINAIFNKWDFDIYKLPIMDCQKISKLFNEDNVPEIYWIKGHSGITGNDKVDLVANNARKKAQQLQPDLI</sequence>
<dbReference type="GO" id="GO:0004523">
    <property type="term" value="F:RNA-DNA hybrid ribonuclease activity"/>
    <property type="evidence" value="ECO:0007669"/>
    <property type="project" value="InterPro"/>
</dbReference>
<organism evidence="2 3">
    <name type="scientific">Reticulomyxa filosa</name>
    <dbReference type="NCBI Taxonomy" id="46433"/>
    <lineage>
        <taxon>Eukaryota</taxon>
        <taxon>Sar</taxon>
        <taxon>Rhizaria</taxon>
        <taxon>Retaria</taxon>
        <taxon>Foraminifera</taxon>
        <taxon>Monothalamids</taxon>
        <taxon>Reticulomyxidae</taxon>
        <taxon>Reticulomyxa</taxon>
    </lineage>
</organism>
<dbReference type="Proteomes" id="UP000023152">
    <property type="component" value="Unassembled WGS sequence"/>
</dbReference>
<dbReference type="EMBL" id="ASPP01040506">
    <property type="protein sequence ID" value="ETO00626.1"/>
    <property type="molecule type" value="Genomic_DNA"/>
</dbReference>
<feature type="domain" description="RNase H type-1" evidence="1">
    <location>
        <begin position="30"/>
        <end position="160"/>
    </location>
</feature>
<dbReference type="InterPro" id="IPR002156">
    <property type="entry name" value="RNaseH_domain"/>
</dbReference>
<name>X6LGX1_RETFI</name>
<dbReference type="SUPFAM" id="SSF53098">
    <property type="entry name" value="Ribonuclease H-like"/>
    <property type="match status" value="1"/>
</dbReference>
<keyword evidence="3" id="KW-1185">Reference proteome</keyword>
<accession>X6LGX1</accession>
<dbReference type="InterPro" id="IPR036397">
    <property type="entry name" value="RNaseH_sf"/>
</dbReference>
<dbReference type="PROSITE" id="PS50879">
    <property type="entry name" value="RNASE_H_1"/>
    <property type="match status" value="1"/>
</dbReference>
<dbReference type="AlphaFoldDB" id="X6LGX1"/>
<dbReference type="Gene3D" id="3.30.420.10">
    <property type="entry name" value="Ribonuclease H-like superfamily/Ribonuclease H"/>
    <property type="match status" value="1"/>
</dbReference>
<dbReference type="OrthoDB" id="8058536at2759"/>
<gene>
    <name evidence="2" type="ORF">RFI_36814</name>
</gene>
<evidence type="ECO:0000313" key="2">
    <source>
        <dbReference type="EMBL" id="ETO00626.1"/>
    </source>
</evidence>
<dbReference type="Pfam" id="PF00075">
    <property type="entry name" value="RNase_H"/>
    <property type="match status" value="1"/>
</dbReference>
<comment type="caution">
    <text evidence="2">The sequence shown here is derived from an EMBL/GenBank/DDBJ whole genome shotgun (WGS) entry which is preliminary data.</text>
</comment>
<evidence type="ECO:0000259" key="1">
    <source>
        <dbReference type="PROSITE" id="PS50879"/>
    </source>
</evidence>
<proteinExistence type="predicted"/>
<evidence type="ECO:0000313" key="3">
    <source>
        <dbReference type="Proteomes" id="UP000023152"/>
    </source>
</evidence>
<dbReference type="GO" id="GO:0003676">
    <property type="term" value="F:nucleic acid binding"/>
    <property type="evidence" value="ECO:0007669"/>
    <property type="project" value="InterPro"/>
</dbReference>